<organism evidence="1 2">
    <name type="scientific">Helicobacter canis</name>
    <dbReference type="NCBI Taxonomy" id="29419"/>
    <lineage>
        <taxon>Bacteria</taxon>
        <taxon>Pseudomonadati</taxon>
        <taxon>Campylobacterota</taxon>
        <taxon>Epsilonproteobacteria</taxon>
        <taxon>Campylobacterales</taxon>
        <taxon>Helicobacteraceae</taxon>
        <taxon>Helicobacter</taxon>
    </lineage>
</organism>
<proteinExistence type="predicted"/>
<dbReference type="EMBL" id="UGHV01000001">
    <property type="protein sequence ID" value="STO98015.1"/>
    <property type="molecule type" value="Genomic_DNA"/>
</dbReference>
<gene>
    <name evidence="1" type="ORF">NCTC12410_01864</name>
</gene>
<evidence type="ECO:0000313" key="1">
    <source>
        <dbReference type="EMBL" id="STO98015.1"/>
    </source>
</evidence>
<dbReference type="Proteomes" id="UP000254841">
    <property type="component" value="Unassembled WGS sequence"/>
</dbReference>
<reference evidence="1 2" key="1">
    <citation type="submission" date="2018-06" db="EMBL/GenBank/DDBJ databases">
        <authorList>
            <consortium name="Pathogen Informatics"/>
            <person name="Doyle S."/>
        </authorList>
    </citation>
    <scope>NUCLEOTIDE SEQUENCE [LARGE SCALE GENOMIC DNA]</scope>
    <source>
        <strain evidence="1 2">NCTC12410</strain>
    </source>
</reference>
<evidence type="ECO:0000313" key="2">
    <source>
        <dbReference type="Proteomes" id="UP000254841"/>
    </source>
</evidence>
<sequence length="47" mass="5379">MGIGSIDPYKMKDTFGERYLGYFLKDFNGLFGIDDEKKQHCLAISCL</sequence>
<name>A0A377J6Y5_9HELI</name>
<protein>
    <submittedName>
        <fullName evidence="1">Uncharacterized protein</fullName>
    </submittedName>
</protein>
<accession>A0A377J6Y5</accession>
<dbReference type="AlphaFoldDB" id="A0A377J6Y5"/>